<protein>
    <submittedName>
        <fullName evidence="2">Protein phosphatase 1 regulatory subunit 26-like</fullName>
    </submittedName>
</protein>
<dbReference type="PANTHER" id="PTHR15724">
    <property type="entry name" value="PROTEIN PHOSPHATASE 1 REGULATORY SUBUNIT 26"/>
    <property type="match status" value="1"/>
</dbReference>
<dbReference type="OrthoDB" id="10072641at2759"/>
<feature type="compositionally biased region" description="Polar residues" evidence="1">
    <location>
        <begin position="122"/>
        <end position="133"/>
    </location>
</feature>
<feature type="region of interest" description="Disordered" evidence="1">
    <location>
        <begin position="161"/>
        <end position="197"/>
    </location>
</feature>
<feature type="compositionally biased region" description="Basic and acidic residues" evidence="1">
    <location>
        <begin position="181"/>
        <end position="191"/>
    </location>
</feature>
<feature type="region of interest" description="Disordered" evidence="1">
    <location>
        <begin position="59"/>
        <end position="87"/>
    </location>
</feature>
<evidence type="ECO:0000313" key="2">
    <source>
        <dbReference type="RefSeq" id="XP_020036534.1"/>
    </source>
</evidence>
<feature type="region of interest" description="Disordered" evidence="1">
    <location>
        <begin position="101"/>
        <end position="141"/>
    </location>
</feature>
<organism evidence="2">
    <name type="scientific">Castor canadensis</name>
    <name type="common">American beaver</name>
    <dbReference type="NCBI Taxonomy" id="51338"/>
    <lineage>
        <taxon>Eukaryota</taxon>
        <taxon>Metazoa</taxon>
        <taxon>Chordata</taxon>
        <taxon>Craniata</taxon>
        <taxon>Vertebrata</taxon>
        <taxon>Euteleostomi</taxon>
        <taxon>Mammalia</taxon>
        <taxon>Eutheria</taxon>
        <taxon>Euarchontoglires</taxon>
        <taxon>Glires</taxon>
        <taxon>Rodentia</taxon>
        <taxon>Castorimorpha</taxon>
        <taxon>Castoridae</taxon>
        <taxon>Castor</taxon>
    </lineage>
</organism>
<evidence type="ECO:0000256" key="1">
    <source>
        <dbReference type="SAM" id="MobiDB-lite"/>
    </source>
</evidence>
<dbReference type="KEGG" id="ccan:109697379"/>
<dbReference type="InterPro" id="IPR026130">
    <property type="entry name" value="PPP1R26"/>
</dbReference>
<dbReference type="GO" id="GO:0004864">
    <property type="term" value="F:protein phosphatase inhibitor activity"/>
    <property type="evidence" value="ECO:0007669"/>
    <property type="project" value="InterPro"/>
</dbReference>
<gene>
    <name evidence="2" type="primary">LOC109697379</name>
</gene>
<accession>A0A8B7VYR6</accession>
<feature type="region of interest" description="Disordered" evidence="1">
    <location>
        <begin position="1"/>
        <end position="35"/>
    </location>
</feature>
<name>A0A8B7VYR6_CASCN</name>
<sequence length="220" mass="23440">MHPKLSSQRGKPPKRHCSPRTQEPAASHLQPPTSAPCLRTAQWTVISSTELKIRKFLAEKAKESVSSSEVQTGDPTALGPGAPARPEVLGKKEPVLRSGVYTRSQRTRGVPQLTEGAWGTERTGQQDTASLSAQGGKGAPHPEHITRLPAALGRCEPALPKSTSGNISAKASPASRKNIYIHKDQSPRGAERATAQSALANCPTVPKWAPRLEVLGGSFR</sequence>
<dbReference type="PANTHER" id="PTHR15724:SF0">
    <property type="entry name" value="PROTEIN PHOSPHATASE 1 REGULATORY SUBUNIT 26"/>
    <property type="match status" value="1"/>
</dbReference>
<dbReference type="RefSeq" id="XP_020036534.1">
    <property type="nucleotide sequence ID" value="XM_020180945.1"/>
</dbReference>
<proteinExistence type="predicted"/>
<dbReference type="AlphaFoldDB" id="A0A8B7VYR6"/>
<reference evidence="2" key="1">
    <citation type="submission" date="2025-08" db="UniProtKB">
        <authorList>
            <consortium name="RefSeq"/>
        </authorList>
    </citation>
    <scope>IDENTIFICATION</scope>
    <source>
        <tissue evidence="2">Leukocyte</tissue>
    </source>
</reference>